<dbReference type="Pfam" id="PF07662">
    <property type="entry name" value="Nucleos_tra2_C"/>
    <property type="match status" value="1"/>
</dbReference>
<keyword evidence="5 7" id="KW-1133">Transmembrane helix</keyword>
<dbReference type="EMBL" id="RJVA01000009">
    <property type="protein sequence ID" value="ROR03248.1"/>
    <property type="molecule type" value="Genomic_DNA"/>
</dbReference>
<protein>
    <submittedName>
        <fullName evidence="11">CNT family concentrative nucleoside transporter</fullName>
    </submittedName>
</protein>
<feature type="transmembrane region" description="Helical" evidence="7">
    <location>
        <begin position="96"/>
        <end position="120"/>
    </location>
</feature>
<evidence type="ECO:0000256" key="3">
    <source>
        <dbReference type="ARBA" id="ARBA00022475"/>
    </source>
</evidence>
<gene>
    <name evidence="11" type="ORF">EDC27_0510</name>
</gene>
<keyword evidence="3" id="KW-1003">Cell membrane</keyword>
<feature type="transmembrane region" description="Helical" evidence="7">
    <location>
        <begin position="6"/>
        <end position="21"/>
    </location>
</feature>
<comment type="caution">
    <text evidence="11">The sequence shown here is derived from an EMBL/GenBank/DDBJ whole genome shotgun (WGS) entry which is preliminary data.</text>
</comment>
<sequence length="417" mass="44426">MLRFQSALGVVVLLFIAWMFSENRRRLAWRSVWGGVVLQLGMAVAMVHVPKIQEVFFLLHRVVQVVSEATEAGTGLVFGYLGGAPLPFEVKSGASAYILAFRGLPLVVVMSALSSVLFYWKIIPWVVRALAWSLRKSTGLGGAEALGTCANIFVGMVEAPVLVRPYLETLSRSGLFTLMTAGMATIAGTVMVLYASILQKALPGVMGHLLVASLMSAPAAVVVSKLMVPPSEASSETDETTFEVVSDARSTMDAVTQGTVAGLSLFLNIVAMLIVFVALVHLANAILALVPPWHGEPWTIQRLLGAVMAPVTWLMGMSWSEAQVAGRLMGIKTVLNEFMAYLDLAALPEEALSLRSRLIMTYALCGFANMGSLGIMIGGLGAMVPSRRSEIVALGMRSIVAGTLATCVTGAVIGIFY</sequence>
<dbReference type="OrthoDB" id="9766455at2"/>
<evidence type="ECO:0000259" key="10">
    <source>
        <dbReference type="Pfam" id="PF07670"/>
    </source>
</evidence>
<feature type="transmembrane region" description="Helical" evidence="7">
    <location>
        <begin position="394"/>
        <end position="416"/>
    </location>
</feature>
<dbReference type="PANTHER" id="PTHR10590:SF4">
    <property type="entry name" value="SOLUTE CARRIER FAMILY 28 MEMBER 3"/>
    <property type="match status" value="1"/>
</dbReference>
<feature type="transmembrane region" description="Helical" evidence="7">
    <location>
        <begin position="175"/>
        <end position="197"/>
    </location>
</feature>
<accession>A0A3N1VQA9</accession>
<feature type="domain" description="Nucleoside transporter/FeoB GTPase Gate" evidence="10">
    <location>
        <begin position="103"/>
        <end position="199"/>
    </location>
</feature>
<dbReference type="InterPro" id="IPR011657">
    <property type="entry name" value="CNT_C_dom"/>
</dbReference>
<feature type="transmembrane region" description="Helical" evidence="7">
    <location>
        <begin position="359"/>
        <end position="382"/>
    </location>
</feature>
<evidence type="ECO:0000256" key="4">
    <source>
        <dbReference type="ARBA" id="ARBA00022692"/>
    </source>
</evidence>
<dbReference type="Proteomes" id="UP000276223">
    <property type="component" value="Unassembled WGS sequence"/>
</dbReference>
<name>A0A3N1VQA9_9BACT</name>
<feature type="transmembrane region" description="Helical" evidence="7">
    <location>
        <begin position="302"/>
        <end position="319"/>
    </location>
</feature>
<dbReference type="InterPro" id="IPR011642">
    <property type="entry name" value="Gate_dom"/>
</dbReference>
<dbReference type="Pfam" id="PF01773">
    <property type="entry name" value="Nucleos_tra2_N"/>
    <property type="match status" value="1"/>
</dbReference>
<evidence type="ECO:0000313" key="11">
    <source>
        <dbReference type="EMBL" id="ROR03248.1"/>
    </source>
</evidence>
<feature type="transmembrane region" description="Helical" evidence="7">
    <location>
        <begin position="265"/>
        <end position="290"/>
    </location>
</feature>
<dbReference type="InterPro" id="IPR008276">
    <property type="entry name" value="C_nuclsd_transpt"/>
</dbReference>
<evidence type="ECO:0000259" key="9">
    <source>
        <dbReference type="Pfam" id="PF07662"/>
    </source>
</evidence>
<feature type="transmembrane region" description="Helical" evidence="7">
    <location>
        <begin position="141"/>
        <end position="163"/>
    </location>
</feature>
<evidence type="ECO:0000256" key="1">
    <source>
        <dbReference type="ARBA" id="ARBA00004651"/>
    </source>
</evidence>
<evidence type="ECO:0000256" key="6">
    <source>
        <dbReference type="ARBA" id="ARBA00023136"/>
    </source>
</evidence>
<keyword evidence="6 7" id="KW-0472">Membrane</keyword>
<comment type="subcellular location">
    <subcellularLocation>
        <location evidence="1">Cell membrane</location>
        <topology evidence="1">Multi-pass membrane protein</topology>
    </subcellularLocation>
</comment>
<dbReference type="AlphaFoldDB" id="A0A3N1VQA9"/>
<reference evidence="11 12" key="1">
    <citation type="submission" date="2018-11" db="EMBL/GenBank/DDBJ databases">
        <title>Genomic Encyclopedia of Type Strains, Phase IV (KMG-IV): sequencing the most valuable type-strain genomes for metagenomic binning, comparative biology and taxonomic classification.</title>
        <authorList>
            <person name="Goeker M."/>
        </authorList>
    </citation>
    <scope>NUCLEOTIDE SEQUENCE [LARGE SCALE GENOMIC DNA]</scope>
    <source>
        <strain evidence="11 12">DSM 22027</strain>
    </source>
</reference>
<keyword evidence="4 7" id="KW-0812">Transmembrane</keyword>
<evidence type="ECO:0000259" key="8">
    <source>
        <dbReference type="Pfam" id="PF01773"/>
    </source>
</evidence>
<feature type="domain" description="Concentrative nucleoside transporter N-terminal" evidence="8">
    <location>
        <begin position="8"/>
        <end position="81"/>
    </location>
</feature>
<feature type="domain" description="Concentrative nucleoside transporter C-terminal" evidence="9">
    <location>
        <begin position="208"/>
        <end position="414"/>
    </location>
</feature>
<dbReference type="InterPro" id="IPR002668">
    <property type="entry name" value="CNT_N_dom"/>
</dbReference>
<keyword evidence="12" id="KW-1185">Reference proteome</keyword>
<proteinExistence type="inferred from homology"/>
<dbReference type="GO" id="GO:0005886">
    <property type="term" value="C:plasma membrane"/>
    <property type="evidence" value="ECO:0007669"/>
    <property type="project" value="UniProtKB-SubCell"/>
</dbReference>
<evidence type="ECO:0000313" key="12">
    <source>
        <dbReference type="Proteomes" id="UP000276223"/>
    </source>
</evidence>
<evidence type="ECO:0000256" key="5">
    <source>
        <dbReference type="ARBA" id="ARBA00022989"/>
    </source>
</evidence>
<dbReference type="Pfam" id="PF07670">
    <property type="entry name" value="Gate"/>
    <property type="match status" value="1"/>
</dbReference>
<organism evidence="11 12">
    <name type="scientific">Desulfosoma caldarium</name>
    <dbReference type="NCBI Taxonomy" id="610254"/>
    <lineage>
        <taxon>Bacteria</taxon>
        <taxon>Pseudomonadati</taxon>
        <taxon>Thermodesulfobacteriota</taxon>
        <taxon>Syntrophobacteria</taxon>
        <taxon>Syntrophobacterales</taxon>
        <taxon>Syntrophobacteraceae</taxon>
        <taxon>Desulfosoma</taxon>
    </lineage>
</organism>
<feature type="transmembrane region" description="Helical" evidence="7">
    <location>
        <begin position="28"/>
        <end position="49"/>
    </location>
</feature>
<evidence type="ECO:0000256" key="7">
    <source>
        <dbReference type="SAM" id="Phobius"/>
    </source>
</evidence>
<evidence type="ECO:0000256" key="2">
    <source>
        <dbReference type="ARBA" id="ARBA00009033"/>
    </source>
</evidence>
<comment type="similarity">
    <text evidence="2">Belongs to the concentrative nucleoside transporter (CNT) (TC 2.A.41) family.</text>
</comment>
<dbReference type="GO" id="GO:0005337">
    <property type="term" value="F:nucleoside transmembrane transporter activity"/>
    <property type="evidence" value="ECO:0007669"/>
    <property type="project" value="InterPro"/>
</dbReference>
<dbReference type="PANTHER" id="PTHR10590">
    <property type="entry name" value="SODIUM/NUCLEOSIDE COTRANSPORTER"/>
    <property type="match status" value="1"/>
</dbReference>
<dbReference type="GO" id="GO:0015293">
    <property type="term" value="F:symporter activity"/>
    <property type="evidence" value="ECO:0007669"/>
    <property type="project" value="TreeGrafter"/>
</dbReference>